<dbReference type="Gene3D" id="3.40.50.300">
    <property type="entry name" value="P-loop containing nucleotide triphosphate hydrolases"/>
    <property type="match status" value="1"/>
</dbReference>
<keyword evidence="3" id="KW-0547">Nucleotide-binding</keyword>
<sequence>MAKAPKSSGSNVGDKADRQSAGGAAMSGGGRFQDEVGAYLFVHLLARATPFGLPNPTSLEHVASETGQDTDDWLAITSPGGRIYIQAKRRIEHSARPASEMGKTWRQFLRQHAAGATDPHRPLDAARDRIVLAVGPESPETVRVRLREVLSRMAGLPPAAPIERAAANTKEKQALTSLLSLLRALWQEEFKSIASDDDLRHFLAFVQVTVLELGDGTHGLTAMETVLSNRVLADGQNARTAWVTLCHAAKSLSADRKGIDRAGLEVRLRDTGCLLRGDPAPDLVRAMAESVESAHDKLDELLKRTPPDLRTPEAEPEPSLDPAGLHDAFARASRDLLGWSRTIDGQWIERAELSILAGRLEGEEPTVSILLGPPGSGKSALLASLGAAIQARGWPVLAIKTDTLDTDTESPEALARHLGLPDTVETCIRAMAASGPVAVLFDQLDALCDLIDLHPRRLVLLLDTIERLGSMRNVHVVASCRSFEFRHDPRFGRLSADAVVLSPPEWDAVADLLRAQGVDPTGWAQEPREFLRVPQHLKIFLDLRRSGGEAAVHAGYQAMLDALWLERVTMHGRHPDRADLLIDIAARMSERETMWLPAAMFEGKEYIIAALQAAEMLVRDPAGIRIGFAHQTLLDHARSRGFVRDVGRLSDFVKTHQDGLFLRPRLWNALTYLRGADEALYRQELNRLLSADLRLHIRFLLIDFFGGREDPGSAEIEWMRGMMQDAALAPRICRAVAGQRRWFEVMTVTDLPDLMDGPDGIAWASSQILRAAFPFARDQVVALVRQHWIGRNDRVAHAWNLLYAVETWDEPAVTLALDLIRTGRIGDGEVNHLVGTVSATVPEQAPRLVGERLSVAIARMDATPAPEPPAPPEEASDLAKAMHDLQHAPEKRWENLLTSGSDWWDLSAVAEAAPAAFVEAVLPPFTEIANRGARQLCRPETHYRDLSTDSDLDSDRTPLIRAMTVAVTELARHDAPAFLDFARQAQASTVDLVHCILARGYALAAETEPAAVLEYLLADERRFSLGGYHGARWASRDLIQALALYLDDAQFFRLEQAIRAWEPYKFLKDEGAETRRDALRWSREKRFLLLDALPLDRLCAASRRNILQEARRFGRPERPPSPFELASFVRSPMSAEQMAKASDVEILNILREYPDGQERDWTRGGNVGGNRQLAQTFGEFAKTHPRRVLALIGQLAPESHETTVQHTLDGLAKSDLTDEEFFAAVRVLLRRGFTGLDFKRWLAHALTNRCKHPLGLPDDLLAQLEGALTAWQAPVENVLGQREPAKKSAEWETNPRSILWGLGGSRILPHGNYPVLRALTYGLLLRKPPATERWMSVLEQHLERSEDPRAWAAMTHDLQQLRHADPRRASPFLSTLFNRYPSVLHDPEGALLLAYAQSWASAVLMREWMSVLRDGPWDGGRQAFGELLFLRCVLQPNDGWAGGQLKAFLDPATKPDGVRERVGIAFAAVNLWSDRRYRGEAADALVELCGCGEDAVLKAASDLFRLHDPLPADKNGQRLLDALIVHSVLRQPLGWTFVVRTLSGLVQVEPRRVARLADDLVEGWAARLVGDTARHQHDMDELIDVAVTLQRCDPPYRAQGLDLFERLLALEAYGVEDVLVELDGRFVRSAVPRHRRRV</sequence>
<dbReference type="Proteomes" id="UP000652760">
    <property type="component" value="Unassembled WGS sequence"/>
</dbReference>
<feature type="region of interest" description="Disordered" evidence="1">
    <location>
        <begin position="305"/>
        <end position="324"/>
    </location>
</feature>
<name>A0ABS1EXX0_9PROT</name>
<dbReference type="InterPro" id="IPR027417">
    <property type="entry name" value="P-loop_NTPase"/>
</dbReference>
<dbReference type="InterPro" id="IPR003593">
    <property type="entry name" value="AAA+_ATPase"/>
</dbReference>
<organism evidence="3 4">
    <name type="scientific">Azospirillum endophyticum</name>
    <dbReference type="NCBI Taxonomy" id="2800326"/>
    <lineage>
        <taxon>Bacteria</taxon>
        <taxon>Pseudomonadati</taxon>
        <taxon>Pseudomonadota</taxon>
        <taxon>Alphaproteobacteria</taxon>
        <taxon>Rhodospirillales</taxon>
        <taxon>Azospirillaceae</taxon>
        <taxon>Azospirillum</taxon>
    </lineage>
</organism>
<dbReference type="EMBL" id="JAENHM010000003">
    <property type="protein sequence ID" value="MBK1836017.1"/>
    <property type="molecule type" value="Genomic_DNA"/>
</dbReference>
<keyword evidence="3" id="KW-0067">ATP-binding</keyword>
<evidence type="ECO:0000313" key="4">
    <source>
        <dbReference type="Proteomes" id="UP000652760"/>
    </source>
</evidence>
<comment type="caution">
    <text evidence="3">The sequence shown here is derived from an EMBL/GenBank/DDBJ whole genome shotgun (WGS) entry which is preliminary data.</text>
</comment>
<proteinExistence type="predicted"/>
<evidence type="ECO:0000259" key="2">
    <source>
        <dbReference type="SMART" id="SM00382"/>
    </source>
</evidence>
<feature type="domain" description="AAA+ ATPase" evidence="2">
    <location>
        <begin position="364"/>
        <end position="504"/>
    </location>
</feature>
<gene>
    <name evidence="3" type="ORF">JHL17_01210</name>
</gene>
<dbReference type="CDD" id="cd00009">
    <property type="entry name" value="AAA"/>
    <property type="match status" value="1"/>
</dbReference>
<reference evidence="4" key="1">
    <citation type="submission" date="2021-01" db="EMBL/GenBank/DDBJ databases">
        <title>Genome public.</title>
        <authorList>
            <person name="Liu C."/>
            <person name="Sun Q."/>
        </authorList>
    </citation>
    <scope>NUCLEOTIDE SEQUENCE [LARGE SCALE GENOMIC DNA]</scope>
    <source>
        <strain evidence="4">YIM B02556</strain>
    </source>
</reference>
<feature type="region of interest" description="Disordered" evidence="1">
    <location>
        <begin position="1"/>
        <end position="28"/>
    </location>
</feature>
<dbReference type="GO" id="GO:0005524">
    <property type="term" value="F:ATP binding"/>
    <property type="evidence" value="ECO:0007669"/>
    <property type="project" value="UniProtKB-KW"/>
</dbReference>
<dbReference type="RefSeq" id="WP_200190220.1">
    <property type="nucleotide sequence ID" value="NZ_JAENHM010000003.1"/>
</dbReference>
<evidence type="ECO:0000313" key="3">
    <source>
        <dbReference type="EMBL" id="MBK1836017.1"/>
    </source>
</evidence>
<accession>A0ABS1EXX0</accession>
<evidence type="ECO:0000256" key="1">
    <source>
        <dbReference type="SAM" id="MobiDB-lite"/>
    </source>
</evidence>
<dbReference type="SMART" id="SM00382">
    <property type="entry name" value="AAA"/>
    <property type="match status" value="1"/>
</dbReference>
<protein>
    <submittedName>
        <fullName evidence="3">ATP-binding protein</fullName>
    </submittedName>
</protein>
<dbReference type="SUPFAM" id="SSF52540">
    <property type="entry name" value="P-loop containing nucleoside triphosphate hydrolases"/>
    <property type="match status" value="1"/>
</dbReference>
<keyword evidence="4" id="KW-1185">Reference proteome</keyword>